<proteinExistence type="predicted"/>
<dbReference type="OrthoDB" id="3794732at2759"/>
<organism evidence="2 3">
    <name type="scientific">Massarina eburnea CBS 473.64</name>
    <dbReference type="NCBI Taxonomy" id="1395130"/>
    <lineage>
        <taxon>Eukaryota</taxon>
        <taxon>Fungi</taxon>
        <taxon>Dikarya</taxon>
        <taxon>Ascomycota</taxon>
        <taxon>Pezizomycotina</taxon>
        <taxon>Dothideomycetes</taxon>
        <taxon>Pleosporomycetidae</taxon>
        <taxon>Pleosporales</taxon>
        <taxon>Massarineae</taxon>
        <taxon>Massarinaceae</taxon>
        <taxon>Massarina</taxon>
    </lineage>
</organism>
<gene>
    <name evidence="2" type="ORF">P280DRAFT_466538</name>
</gene>
<dbReference type="EMBL" id="MU006779">
    <property type="protein sequence ID" value="KAF2643800.1"/>
    <property type="molecule type" value="Genomic_DNA"/>
</dbReference>
<keyword evidence="3" id="KW-1185">Reference proteome</keyword>
<reference evidence="2" key="1">
    <citation type="journal article" date="2020" name="Stud. Mycol.">
        <title>101 Dothideomycetes genomes: a test case for predicting lifestyles and emergence of pathogens.</title>
        <authorList>
            <person name="Haridas S."/>
            <person name="Albert R."/>
            <person name="Binder M."/>
            <person name="Bloem J."/>
            <person name="Labutti K."/>
            <person name="Salamov A."/>
            <person name="Andreopoulos B."/>
            <person name="Baker S."/>
            <person name="Barry K."/>
            <person name="Bills G."/>
            <person name="Bluhm B."/>
            <person name="Cannon C."/>
            <person name="Castanera R."/>
            <person name="Culley D."/>
            <person name="Daum C."/>
            <person name="Ezra D."/>
            <person name="Gonzalez J."/>
            <person name="Henrissat B."/>
            <person name="Kuo A."/>
            <person name="Liang C."/>
            <person name="Lipzen A."/>
            <person name="Lutzoni F."/>
            <person name="Magnuson J."/>
            <person name="Mondo S."/>
            <person name="Nolan M."/>
            <person name="Ohm R."/>
            <person name="Pangilinan J."/>
            <person name="Park H.-J."/>
            <person name="Ramirez L."/>
            <person name="Alfaro M."/>
            <person name="Sun H."/>
            <person name="Tritt A."/>
            <person name="Yoshinaga Y."/>
            <person name="Zwiers L.-H."/>
            <person name="Turgeon B."/>
            <person name="Goodwin S."/>
            <person name="Spatafora J."/>
            <person name="Crous P."/>
            <person name="Grigoriev I."/>
        </authorList>
    </citation>
    <scope>NUCLEOTIDE SEQUENCE</scope>
    <source>
        <strain evidence="2">CBS 473.64</strain>
    </source>
</reference>
<evidence type="ECO:0000313" key="2">
    <source>
        <dbReference type="EMBL" id="KAF2643800.1"/>
    </source>
</evidence>
<accession>A0A6A6S891</accession>
<protein>
    <submittedName>
        <fullName evidence="2">Uncharacterized protein</fullName>
    </submittedName>
</protein>
<dbReference type="AlphaFoldDB" id="A0A6A6S891"/>
<sequence>MGSSPDSSRRRHRRHSRQRREPSDRPVSPADSRRATSSCTEISIRRSYEARDYDDCDIPRMSATSSSSRKLDNVTIVIHNDKEKRSKVFDAKLITTSTILKRGLSPHNNPFFPEIRITPTMQTNGRQPILNELSRQDWIDLICYWRFGQQLEDEVFQDSIIGILINRLRGPTRSREGATFIQALRSGTLINNIWGGEDSEPFRKFVVDAIARFRTEDDAIEFGDSTKYPAEFIAELYVAEVEAKTYSSERDLSGWTWHGPKLIGGIPPPPPPPFVDVNVVFEQGRLRSSMRSLGGTPRSSYRVGFEDPLVELCKYHVHSQHGRPCWRTPIWD</sequence>
<name>A0A6A6S891_9PLEO</name>
<feature type="region of interest" description="Disordered" evidence="1">
    <location>
        <begin position="1"/>
        <end position="40"/>
    </location>
</feature>
<evidence type="ECO:0000256" key="1">
    <source>
        <dbReference type="SAM" id="MobiDB-lite"/>
    </source>
</evidence>
<feature type="compositionally biased region" description="Basic residues" evidence="1">
    <location>
        <begin position="9"/>
        <end position="18"/>
    </location>
</feature>
<evidence type="ECO:0000313" key="3">
    <source>
        <dbReference type="Proteomes" id="UP000799753"/>
    </source>
</evidence>
<dbReference type="Proteomes" id="UP000799753">
    <property type="component" value="Unassembled WGS sequence"/>
</dbReference>